<dbReference type="SUPFAM" id="SSF47459">
    <property type="entry name" value="HLH, helix-loop-helix DNA-binding domain"/>
    <property type="match status" value="1"/>
</dbReference>
<dbReference type="SMART" id="SM00353">
    <property type="entry name" value="HLH"/>
    <property type="match status" value="1"/>
</dbReference>
<dbReference type="OrthoDB" id="690068at2759"/>
<dbReference type="PANTHER" id="PTHR46807">
    <property type="entry name" value="TRANSCRIPTION FACTOR PIF3"/>
    <property type="match status" value="1"/>
</dbReference>
<dbReference type="CDD" id="cd11445">
    <property type="entry name" value="bHLH_AtPIF_like"/>
    <property type="match status" value="1"/>
</dbReference>
<dbReference type="InterPro" id="IPR036638">
    <property type="entry name" value="HLH_DNA-bd_sf"/>
</dbReference>
<organism evidence="8 9">
    <name type="scientific">Punica granatum</name>
    <name type="common">Pomegranate</name>
    <dbReference type="NCBI Taxonomy" id="22663"/>
    <lineage>
        <taxon>Eukaryota</taxon>
        <taxon>Viridiplantae</taxon>
        <taxon>Streptophyta</taxon>
        <taxon>Embryophyta</taxon>
        <taxon>Tracheophyta</taxon>
        <taxon>Spermatophyta</taxon>
        <taxon>Magnoliopsida</taxon>
        <taxon>eudicotyledons</taxon>
        <taxon>Gunneridae</taxon>
        <taxon>Pentapetalae</taxon>
        <taxon>rosids</taxon>
        <taxon>malvids</taxon>
        <taxon>Myrtales</taxon>
        <taxon>Lythraceae</taxon>
        <taxon>Punica</taxon>
    </lineage>
</organism>
<dbReference type="Gene3D" id="4.10.280.10">
    <property type="entry name" value="Helix-loop-helix DNA-binding domain"/>
    <property type="match status" value="1"/>
</dbReference>
<evidence type="ECO:0000256" key="4">
    <source>
        <dbReference type="ARBA" id="ARBA00023242"/>
    </source>
</evidence>
<dbReference type="PROSITE" id="PS50888">
    <property type="entry name" value="BHLH"/>
    <property type="match status" value="1"/>
</dbReference>
<evidence type="ECO:0000259" key="7">
    <source>
        <dbReference type="PROSITE" id="PS50888"/>
    </source>
</evidence>
<dbReference type="GO" id="GO:0046983">
    <property type="term" value="F:protein dimerization activity"/>
    <property type="evidence" value="ECO:0007669"/>
    <property type="project" value="InterPro"/>
</dbReference>
<dbReference type="InterPro" id="IPR044273">
    <property type="entry name" value="PIF3-like"/>
</dbReference>
<keyword evidence="2" id="KW-0805">Transcription regulation</keyword>
<keyword evidence="5" id="KW-0175">Coiled coil</keyword>
<dbReference type="GeneID" id="116205063"/>
<dbReference type="PANTHER" id="PTHR46807:SF1">
    <property type="entry name" value="TRANSCRIPTION FACTOR PIF3"/>
    <property type="match status" value="1"/>
</dbReference>
<feature type="region of interest" description="Disordered" evidence="6">
    <location>
        <begin position="458"/>
        <end position="491"/>
    </location>
</feature>
<dbReference type="GO" id="GO:0010017">
    <property type="term" value="P:red or far-red light signaling pathway"/>
    <property type="evidence" value="ECO:0007669"/>
    <property type="project" value="UniProtKB-ARBA"/>
</dbReference>
<feature type="region of interest" description="Disordered" evidence="6">
    <location>
        <begin position="80"/>
        <end position="103"/>
    </location>
</feature>
<reference evidence="8" key="1">
    <citation type="journal article" date="2020" name="Plant Biotechnol. J.">
        <title>The pomegranate (Punica granatum L.) draft genome dissects genetic divergence between soft- and hard-seeded cultivars.</title>
        <authorList>
            <person name="Luo X."/>
            <person name="Li H."/>
            <person name="Wu Z."/>
            <person name="Yao W."/>
            <person name="Zhao P."/>
            <person name="Cao D."/>
            <person name="Yu H."/>
            <person name="Li K."/>
            <person name="Poudel K."/>
            <person name="Zhao D."/>
            <person name="Zhang F."/>
            <person name="Xia X."/>
            <person name="Chen L."/>
            <person name="Wang Q."/>
            <person name="Jing D."/>
            <person name="Cao S."/>
        </authorList>
    </citation>
    <scope>NUCLEOTIDE SEQUENCE [LARGE SCALE GENOMIC DNA]</scope>
    <source>
        <strain evidence="8">cv. Tunisia</strain>
    </source>
</reference>
<evidence type="ECO:0000256" key="5">
    <source>
        <dbReference type="SAM" id="Coils"/>
    </source>
</evidence>
<gene>
    <name evidence="9" type="primary">LOC116205063</name>
</gene>
<dbReference type="GO" id="GO:0005634">
    <property type="term" value="C:nucleus"/>
    <property type="evidence" value="ECO:0007669"/>
    <property type="project" value="UniProtKB-SubCell"/>
</dbReference>
<feature type="compositionally biased region" description="Basic and acidic residues" evidence="6">
    <location>
        <begin position="482"/>
        <end position="491"/>
    </location>
</feature>
<evidence type="ECO:0000256" key="6">
    <source>
        <dbReference type="SAM" id="MobiDB-lite"/>
    </source>
</evidence>
<evidence type="ECO:0000256" key="2">
    <source>
        <dbReference type="ARBA" id="ARBA00023015"/>
    </source>
</evidence>
<name>A0A6P8DNE3_PUNGR</name>
<evidence type="ECO:0000256" key="3">
    <source>
        <dbReference type="ARBA" id="ARBA00023163"/>
    </source>
</evidence>
<comment type="subcellular location">
    <subcellularLocation>
        <location evidence="1">Nucleus</location>
    </subcellularLocation>
</comment>
<evidence type="ECO:0000256" key="1">
    <source>
        <dbReference type="ARBA" id="ARBA00004123"/>
    </source>
</evidence>
<feature type="compositionally biased region" description="Polar residues" evidence="6">
    <location>
        <begin position="83"/>
        <end position="98"/>
    </location>
</feature>
<dbReference type="InterPro" id="IPR011598">
    <property type="entry name" value="bHLH_dom"/>
</dbReference>
<dbReference type="RefSeq" id="XP_031393373.1">
    <property type="nucleotide sequence ID" value="XM_031537513.1"/>
</dbReference>
<protein>
    <submittedName>
        <fullName evidence="9">Uncharacterized protein LOC116205063 isoform X1</fullName>
    </submittedName>
</protein>
<feature type="coiled-coil region" evidence="5">
    <location>
        <begin position="248"/>
        <end position="275"/>
    </location>
</feature>
<sequence length="491" mass="54159">MTRDLATPVCRSAHDFEELVWENGTLFVRGTRDQNNNVLSSGYTGFSNNNRAGHEQVNKDGAERALRLGNLPHEFMFTGDASKPNNNDSRPHQTSTSCLGPGFDSNRYLLPTTGVSEPRSRSLGEMNRVNFSFFLGINSLINEANGQGSRSNRSRFGALPKAETDKLNKMPSSEYKNQTGSQKRPVHVLETETEVVEAAPLCFGAGGGDFLVPDEHSQAIGNHFIDDHDIQNSTFDDDHQVPGPDSSIEASNALLRKLKRRCEESESTYLNEDEDEEMEDHKRRAIHYSGGRVGAKRRRSASHNLSEKKRRDKINKRMRALQELLPNCNKVDKASVLDETIEYVKTLQLQLQMMSTGTRLFAPTMAMLPTGIPQMPMPYLNQFSTVSAGMGMRMGPAFAQGPTHQFPLPGPGPTAFAGGFQPMGCMPYIPLLGGHPALSSLMNGADFSRAAVTPNDQLGSAVISGSNDSKPEQEFLGTRGQIRKEDSRYFE</sequence>
<dbReference type="InterPro" id="IPR047265">
    <property type="entry name" value="PIF1-like_bHLH"/>
</dbReference>
<feature type="compositionally biased region" description="Polar residues" evidence="6">
    <location>
        <begin position="458"/>
        <end position="468"/>
    </location>
</feature>
<dbReference type="Pfam" id="PF00010">
    <property type="entry name" value="HLH"/>
    <property type="match status" value="1"/>
</dbReference>
<proteinExistence type="predicted"/>
<dbReference type="Proteomes" id="UP000515151">
    <property type="component" value="Chromosome 4"/>
</dbReference>
<feature type="domain" description="BHLH" evidence="7">
    <location>
        <begin position="298"/>
        <end position="347"/>
    </location>
</feature>
<evidence type="ECO:0000313" key="9">
    <source>
        <dbReference type="RefSeq" id="XP_031393373.1"/>
    </source>
</evidence>
<accession>A0A6P8DNE3</accession>
<keyword evidence="4" id="KW-0539">Nucleus</keyword>
<keyword evidence="3" id="KW-0804">Transcription</keyword>
<reference evidence="9" key="2">
    <citation type="submission" date="2025-08" db="UniProtKB">
        <authorList>
            <consortium name="RefSeq"/>
        </authorList>
    </citation>
    <scope>IDENTIFICATION</scope>
    <source>
        <tissue evidence="9">Leaf</tissue>
    </source>
</reference>
<dbReference type="AlphaFoldDB" id="A0A6P8DNE3"/>
<evidence type="ECO:0000313" key="8">
    <source>
        <dbReference type="Proteomes" id="UP000515151"/>
    </source>
</evidence>
<keyword evidence="8" id="KW-1185">Reference proteome</keyword>
<dbReference type="GO" id="GO:0003700">
    <property type="term" value="F:DNA-binding transcription factor activity"/>
    <property type="evidence" value="ECO:0007669"/>
    <property type="project" value="InterPro"/>
</dbReference>